<dbReference type="EMBL" id="CP025570">
    <property type="protein sequence ID" value="AZZ39101.1"/>
    <property type="molecule type" value="Genomic_DNA"/>
</dbReference>
<sequence>MDWQGWTLDLGVDADSWPRVTGCSPPGEVLVSAPSPWRVREADRLGTEIEVSAIHPSGARMRIRQSIDESWDIRIAVAPPSEAMTSVEVPGPVWRFGTDSPVQVWTAGAEGLALTDRDPQDPAGRRIVWRQIVGDSSLDVEGIRPLGESLTLEPGRTRTALWRAAPVDDVASAAARLPSWLPDELLVDPAVDQEIWLDTPDAGLLLDGAPSDQWLSPGTDSPTTDRDVVHGLGHDVDHGLDHDVMHEVQVRQARGTTRLMVGWAMMARDHARRRAEEILEGMDPRLVTGAQLWILLQATPVGAVRGEDVVAAVAESLENRLARPGADFFTVVSAITVAAQIGDADIWESAMEGLASLPAEAPGTLIGHALARSRALLHDWQVPAPRSGRADDPLVRAERSVLLRPGPVPNPGPNPGPGVDDGPDADALAALWWLGSALPVPGPRPLMGRTGPVDPIQSAWASAICSFWPQWWQIGPDWGVDVTRLRQRTARRLLLDPELRDETLALLLW</sequence>
<reference evidence="3" key="1">
    <citation type="submission" date="2017-12" db="EMBL/GenBank/DDBJ databases">
        <title>Whole genome sequencing of Acidipropionibacterium jensenii strains JS279 and JS280.</title>
        <authorList>
            <person name="Deptula P."/>
            <person name="Laine P."/>
            <person name="Smolander O.-P."/>
            <person name="Paulin L."/>
            <person name="Auvinen P."/>
            <person name="Varmanen P."/>
        </authorList>
    </citation>
    <scope>NUCLEOTIDE SEQUENCE [LARGE SCALE GENOMIC DNA]</scope>
    <source>
        <strain evidence="3">JS280</strain>
    </source>
</reference>
<evidence type="ECO:0000313" key="3">
    <source>
        <dbReference type="Proteomes" id="UP000285875"/>
    </source>
</evidence>
<protein>
    <submittedName>
        <fullName evidence="2">Uncharacterized protein</fullName>
    </submittedName>
</protein>
<dbReference type="AlphaFoldDB" id="A0A3Q9UDD0"/>
<dbReference type="KEGG" id="aji:C0Z10_04325"/>
<evidence type="ECO:0000313" key="2">
    <source>
        <dbReference type="EMBL" id="AZZ39101.1"/>
    </source>
</evidence>
<accession>A0A3Q9UDD0</accession>
<feature type="region of interest" description="Disordered" evidence="1">
    <location>
        <begin position="400"/>
        <end position="422"/>
    </location>
</feature>
<organism evidence="2 3">
    <name type="scientific">Acidipropionibacterium jensenii</name>
    <dbReference type="NCBI Taxonomy" id="1749"/>
    <lineage>
        <taxon>Bacteria</taxon>
        <taxon>Bacillati</taxon>
        <taxon>Actinomycetota</taxon>
        <taxon>Actinomycetes</taxon>
        <taxon>Propionibacteriales</taxon>
        <taxon>Propionibacteriaceae</taxon>
        <taxon>Acidipropionibacterium</taxon>
    </lineage>
</organism>
<dbReference type="Proteomes" id="UP000285875">
    <property type="component" value="Chromosome"/>
</dbReference>
<gene>
    <name evidence="2" type="ORF">C0Z10_04325</name>
</gene>
<proteinExistence type="predicted"/>
<feature type="compositionally biased region" description="Pro residues" evidence="1">
    <location>
        <begin position="406"/>
        <end position="416"/>
    </location>
</feature>
<name>A0A3Q9UDD0_9ACTN</name>
<evidence type="ECO:0000256" key="1">
    <source>
        <dbReference type="SAM" id="MobiDB-lite"/>
    </source>
</evidence>